<evidence type="ECO:0000313" key="1">
    <source>
        <dbReference type="EMBL" id="MBW86868.1"/>
    </source>
</evidence>
<organism evidence="1">
    <name type="scientific">Rhizophora mucronata</name>
    <name type="common">Asiatic mangrove</name>
    <dbReference type="NCBI Taxonomy" id="61149"/>
    <lineage>
        <taxon>Eukaryota</taxon>
        <taxon>Viridiplantae</taxon>
        <taxon>Streptophyta</taxon>
        <taxon>Embryophyta</taxon>
        <taxon>Tracheophyta</taxon>
        <taxon>Spermatophyta</taxon>
        <taxon>Magnoliopsida</taxon>
        <taxon>eudicotyledons</taxon>
        <taxon>Gunneridae</taxon>
        <taxon>Pentapetalae</taxon>
        <taxon>rosids</taxon>
        <taxon>fabids</taxon>
        <taxon>Malpighiales</taxon>
        <taxon>Rhizophoraceae</taxon>
        <taxon>Rhizophora</taxon>
    </lineage>
</organism>
<dbReference type="EMBL" id="GGEC01006385">
    <property type="protein sequence ID" value="MBW86868.1"/>
    <property type="molecule type" value="Transcribed_RNA"/>
</dbReference>
<name>A0A2P2J051_RHIMU</name>
<proteinExistence type="predicted"/>
<sequence length="34" mass="3929">MSSTVPSLYFRKACQMLAMTRVGMHWGLKKISIR</sequence>
<reference evidence="1" key="1">
    <citation type="submission" date="2018-02" db="EMBL/GenBank/DDBJ databases">
        <title>Rhizophora mucronata_Transcriptome.</title>
        <authorList>
            <person name="Meera S.P."/>
            <person name="Sreeshan A."/>
            <person name="Augustine A."/>
        </authorList>
    </citation>
    <scope>NUCLEOTIDE SEQUENCE</scope>
    <source>
        <tissue evidence="1">Leaf</tissue>
    </source>
</reference>
<protein>
    <submittedName>
        <fullName evidence="1">Uncharacterized protein</fullName>
    </submittedName>
</protein>
<dbReference type="AlphaFoldDB" id="A0A2P2J051"/>
<accession>A0A2P2J051</accession>